<dbReference type="GO" id="GO:0032154">
    <property type="term" value="C:cleavage furrow"/>
    <property type="evidence" value="ECO:0007669"/>
    <property type="project" value="TreeGrafter"/>
</dbReference>
<dbReference type="OMA" id="PWCCMCN"/>
<dbReference type="SUPFAM" id="SSF57903">
    <property type="entry name" value="FYVE/PHD zinc finger"/>
    <property type="match status" value="1"/>
</dbReference>
<feature type="region of interest" description="Disordered" evidence="1">
    <location>
        <begin position="143"/>
        <end position="172"/>
    </location>
</feature>
<dbReference type="CDD" id="cd19817">
    <property type="entry name" value="Bbox1_ANCHR-like"/>
    <property type="match status" value="1"/>
</dbReference>
<feature type="compositionally biased region" description="Polar residues" evidence="1">
    <location>
        <begin position="154"/>
        <end position="165"/>
    </location>
</feature>
<name>A0A553PFT9_TIGCA</name>
<gene>
    <name evidence="2" type="ORF">TCAL_00099</name>
</gene>
<dbReference type="PANTHER" id="PTHR46603:SF1">
    <property type="entry name" value="ABSCISSION_NOCUT CHECKPOINT REGULATOR"/>
    <property type="match status" value="1"/>
</dbReference>
<dbReference type="GO" id="GO:0009838">
    <property type="term" value="P:abscission"/>
    <property type="evidence" value="ECO:0007669"/>
    <property type="project" value="TreeGrafter"/>
</dbReference>
<evidence type="ECO:0000313" key="3">
    <source>
        <dbReference type="Proteomes" id="UP000318571"/>
    </source>
</evidence>
<dbReference type="Pfam" id="PF22586">
    <property type="entry name" value="ANCHR-like_BBOX"/>
    <property type="match status" value="1"/>
</dbReference>
<evidence type="ECO:0008006" key="4">
    <source>
        <dbReference type="Google" id="ProtNLM"/>
    </source>
</evidence>
<dbReference type="InterPro" id="IPR011011">
    <property type="entry name" value="Znf_FYVE_PHD"/>
</dbReference>
<dbReference type="GO" id="GO:0032266">
    <property type="term" value="F:phosphatidylinositol-3-phosphate binding"/>
    <property type="evidence" value="ECO:0007669"/>
    <property type="project" value="TreeGrafter"/>
</dbReference>
<evidence type="ECO:0000256" key="1">
    <source>
        <dbReference type="SAM" id="MobiDB-lite"/>
    </source>
</evidence>
<proteinExistence type="predicted"/>
<dbReference type="GO" id="GO:0005813">
    <property type="term" value="C:centrosome"/>
    <property type="evidence" value="ECO:0007669"/>
    <property type="project" value="TreeGrafter"/>
</dbReference>
<reference evidence="2 3" key="1">
    <citation type="journal article" date="2018" name="Nat. Ecol. Evol.">
        <title>Genomic signatures of mitonuclear coevolution across populations of Tigriopus californicus.</title>
        <authorList>
            <person name="Barreto F.S."/>
            <person name="Watson E.T."/>
            <person name="Lima T.G."/>
            <person name="Willett C.S."/>
            <person name="Edmands S."/>
            <person name="Li W."/>
            <person name="Burton R.S."/>
        </authorList>
    </citation>
    <scope>NUCLEOTIDE SEQUENCE [LARGE SCALE GENOMIC DNA]</scope>
    <source>
        <strain evidence="2 3">San Diego</strain>
    </source>
</reference>
<evidence type="ECO:0000313" key="2">
    <source>
        <dbReference type="EMBL" id="TRY76542.1"/>
    </source>
</evidence>
<dbReference type="AlphaFoldDB" id="A0A553PFT9"/>
<accession>A0A553PFT9</accession>
<dbReference type="STRING" id="6832.A0A553PFT9"/>
<dbReference type="GO" id="GO:0030496">
    <property type="term" value="C:midbody"/>
    <property type="evidence" value="ECO:0007669"/>
    <property type="project" value="TreeGrafter"/>
</dbReference>
<dbReference type="EMBL" id="VCGU01000004">
    <property type="protein sequence ID" value="TRY76542.1"/>
    <property type="molecule type" value="Genomic_DNA"/>
</dbReference>
<dbReference type="GO" id="GO:0044878">
    <property type="term" value="P:mitotic cytokinesis checkpoint signaling"/>
    <property type="evidence" value="ECO:0007669"/>
    <property type="project" value="TreeGrafter"/>
</dbReference>
<organism evidence="2 3">
    <name type="scientific">Tigriopus californicus</name>
    <name type="common">Marine copepod</name>
    <dbReference type="NCBI Taxonomy" id="6832"/>
    <lineage>
        <taxon>Eukaryota</taxon>
        <taxon>Metazoa</taxon>
        <taxon>Ecdysozoa</taxon>
        <taxon>Arthropoda</taxon>
        <taxon>Crustacea</taxon>
        <taxon>Multicrustacea</taxon>
        <taxon>Hexanauplia</taxon>
        <taxon>Copepoda</taxon>
        <taxon>Harpacticoida</taxon>
        <taxon>Harpacticidae</taxon>
        <taxon>Tigriopus</taxon>
    </lineage>
</organism>
<dbReference type="SUPFAM" id="SSF57845">
    <property type="entry name" value="B-box zinc-binding domain"/>
    <property type="match status" value="1"/>
</dbReference>
<protein>
    <recommendedName>
        <fullName evidence="4">FYVE-type domain-containing protein</fullName>
    </recommendedName>
</protein>
<dbReference type="Proteomes" id="UP000318571">
    <property type="component" value="Chromosome 5"/>
</dbReference>
<dbReference type="OrthoDB" id="5407799at2759"/>
<keyword evidence="3" id="KW-1185">Reference proteome</keyword>
<dbReference type="PANTHER" id="PTHR46603">
    <property type="entry name" value="ABSCISSION/NOCUT CHECKPOINT REGULATOR"/>
    <property type="match status" value="1"/>
</dbReference>
<dbReference type="InterPro" id="IPR044553">
    <property type="entry name" value="Bbox1_ANCHR"/>
</dbReference>
<sequence>MSVMCTTCAKKFGFLRSEKSCDQCGFAHCAACLQKGDDSRTLCKSCLTGSQPHRSPQANPSAPSSFLDHRLKTLETREPGADLNPIQVYPARAKTGLRTDKDTFKRGLSVEDQKLVDRLATLTDDNPLANLSDGELRSRLDKLKGQSEAKPGSESASNPSISLVSVQKPDNPDDLLKQLRAEVQLNQNDPDPCQDIEKRLANLRGLSEEAQAKLHKQPHRWDDEEDPDMDFFDPDSEDESVKKLIKQLTEEQIMDDNLEESNVAETSRLSTSACRSLVKESSVEDEVFPWCVICNEDATCSCLDCEKDLYCNRCFKECHGEFELAHRSKPYKTPPKQT</sequence>
<comment type="caution">
    <text evidence="2">The sequence shown here is derived from an EMBL/GenBank/DDBJ whole genome shotgun (WGS) entry which is preliminary data.</text>
</comment>